<dbReference type="InterPro" id="IPR051068">
    <property type="entry name" value="MFS_Domain-Containing_Protein"/>
</dbReference>
<dbReference type="PROSITE" id="PS51382">
    <property type="entry name" value="SPX"/>
    <property type="match status" value="1"/>
</dbReference>
<organism evidence="7 8">
    <name type="scientific">Cyclotella cryptica</name>
    <dbReference type="NCBI Taxonomy" id="29204"/>
    <lineage>
        <taxon>Eukaryota</taxon>
        <taxon>Sar</taxon>
        <taxon>Stramenopiles</taxon>
        <taxon>Ochrophyta</taxon>
        <taxon>Bacillariophyta</taxon>
        <taxon>Coscinodiscophyceae</taxon>
        <taxon>Thalassiosirophycidae</taxon>
        <taxon>Stephanodiscales</taxon>
        <taxon>Stephanodiscaceae</taxon>
        <taxon>Cyclotella</taxon>
    </lineage>
</organism>
<comment type="subcellular location">
    <subcellularLocation>
        <location evidence="1">Membrane</location>
        <topology evidence="1">Multi-pass membrane protein</topology>
    </subcellularLocation>
</comment>
<dbReference type="PANTHER" id="PTHR23510:SF64">
    <property type="entry name" value="INNER MEMBRANE TRANSPORT PROTEIN YAJR"/>
    <property type="match status" value="1"/>
</dbReference>
<dbReference type="Gene3D" id="1.20.1250.20">
    <property type="entry name" value="MFS general substrate transporter like domains"/>
    <property type="match status" value="1"/>
</dbReference>
<dbReference type="Pfam" id="PF07690">
    <property type="entry name" value="MFS_1"/>
    <property type="match status" value="1"/>
</dbReference>
<keyword evidence="4 5" id="KW-0472">Membrane</keyword>
<feature type="transmembrane region" description="Helical" evidence="5">
    <location>
        <begin position="827"/>
        <end position="844"/>
    </location>
</feature>
<dbReference type="AlphaFoldDB" id="A0ABD3NMR7"/>
<dbReference type="GO" id="GO:0016020">
    <property type="term" value="C:membrane"/>
    <property type="evidence" value="ECO:0007669"/>
    <property type="project" value="UniProtKB-SubCell"/>
</dbReference>
<dbReference type="EMBL" id="JABMIG020000481">
    <property type="protein sequence ID" value="KAL3776633.1"/>
    <property type="molecule type" value="Genomic_DNA"/>
</dbReference>
<feature type="transmembrane region" description="Helical" evidence="5">
    <location>
        <begin position="856"/>
        <end position="874"/>
    </location>
</feature>
<evidence type="ECO:0000256" key="4">
    <source>
        <dbReference type="ARBA" id="ARBA00023136"/>
    </source>
</evidence>
<reference evidence="7 8" key="1">
    <citation type="journal article" date="2020" name="G3 (Bethesda)">
        <title>Improved Reference Genome for Cyclotella cryptica CCMP332, a Model for Cell Wall Morphogenesis, Salinity Adaptation, and Lipid Production in Diatoms (Bacillariophyta).</title>
        <authorList>
            <person name="Roberts W.R."/>
            <person name="Downey K.M."/>
            <person name="Ruck E.C."/>
            <person name="Traller J.C."/>
            <person name="Alverson A.J."/>
        </authorList>
    </citation>
    <scope>NUCLEOTIDE SEQUENCE [LARGE SCALE GENOMIC DNA]</scope>
    <source>
        <strain evidence="7 8">CCMP332</strain>
    </source>
</reference>
<dbReference type="PANTHER" id="PTHR23510">
    <property type="entry name" value="INNER MEMBRANE TRANSPORT PROTEIN YAJR"/>
    <property type="match status" value="1"/>
</dbReference>
<feature type="transmembrane region" description="Helical" evidence="5">
    <location>
        <begin position="886"/>
        <end position="908"/>
    </location>
</feature>
<evidence type="ECO:0000256" key="3">
    <source>
        <dbReference type="ARBA" id="ARBA00022989"/>
    </source>
</evidence>
<gene>
    <name evidence="7" type="ORF">HJC23_004726</name>
</gene>
<comment type="caution">
    <text evidence="7">The sequence shown here is derived from an EMBL/GenBank/DDBJ whole genome shotgun (WGS) entry which is preliminary data.</text>
</comment>
<feature type="transmembrane region" description="Helical" evidence="5">
    <location>
        <begin position="920"/>
        <end position="938"/>
    </location>
</feature>
<name>A0ABD3NMR7_9STRA</name>
<evidence type="ECO:0000313" key="7">
    <source>
        <dbReference type="EMBL" id="KAL3776633.1"/>
    </source>
</evidence>
<feature type="transmembrane region" description="Helical" evidence="5">
    <location>
        <begin position="788"/>
        <end position="807"/>
    </location>
</feature>
<keyword evidence="8" id="KW-1185">Reference proteome</keyword>
<feature type="transmembrane region" description="Helical" evidence="5">
    <location>
        <begin position="672"/>
        <end position="694"/>
    </location>
</feature>
<dbReference type="Proteomes" id="UP001516023">
    <property type="component" value="Unassembled WGS sequence"/>
</dbReference>
<evidence type="ECO:0000256" key="2">
    <source>
        <dbReference type="ARBA" id="ARBA00022692"/>
    </source>
</evidence>
<evidence type="ECO:0000313" key="8">
    <source>
        <dbReference type="Proteomes" id="UP001516023"/>
    </source>
</evidence>
<feature type="transmembrane region" description="Helical" evidence="5">
    <location>
        <begin position="958"/>
        <end position="976"/>
    </location>
</feature>
<feature type="domain" description="SPX" evidence="6">
    <location>
        <begin position="1"/>
        <end position="253"/>
    </location>
</feature>
<dbReference type="SUPFAM" id="SSF103473">
    <property type="entry name" value="MFS general substrate transporter"/>
    <property type="match status" value="1"/>
</dbReference>
<feature type="transmembrane region" description="Helical" evidence="5">
    <location>
        <begin position="714"/>
        <end position="734"/>
    </location>
</feature>
<keyword evidence="3 5" id="KW-1133">Transmembrane helix</keyword>
<protein>
    <recommendedName>
        <fullName evidence="6">SPX domain-containing protein</fullName>
    </recommendedName>
</protein>
<evidence type="ECO:0000256" key="5">
    <source>
        <dbReference type="SAM" id="Phobius"/>
    </source>
</evidence>
<accession>A0ABD3NMR7</accession>
<proteinExistence type="predicted"/>
<sequence>MKFGVIFASSQHPPWSQHYIDYHRLKKLLHVLYDGGPDELETSFASADNVNAVIDAPNLQSGNGASYYGARDGVSQGGFFNQNYAAVASHEPSSPLQHVIADAQYVGLLHAPPLSYNDPQINSEAMTSRDFQRELNQEIQKAVLFILTSMGELASQLSTLMQHQKVLASNIRPLLDMGPHSLPHDEEWQKSHRVILDNRSKEIYDLRTEFLARIGSKLLLLLEFVDLNVTAITKIVKKHDKCLAQWEESSHNARGRMRSLSISTSHCDETSRYQRLRRQYLPRFARFSSDPNIRCLFLLAADAGDCSFSMDNSANQGRNKESDGSFGGWDVMQWNLEKSLRDLFDWTEALKVQSLSSNESENVMEENEPEVTETAILLRTRSKSMSEARQHQSSLRPKKPKSRFLGLHSIASMAHLVTVNDTTTTAKVKDTFFEPILYRIQFTRRRLGQTTDRYSRMVYAHEMLHIIEDRNIKQEEDEMYLMQMQRMTENKLGGRDEEEEWMERIPTVSELSKILNFMSSSLYMCNYNIVAPTSGLYANLVRELLTWFRSCQRWHHYWNDSAGSYWFILTLFVVDVLLLQESSFVRLLVLRSGKYRVCACIAMQQFSDGACWESVDWIRECKSHKSKVRKQMISFLSKICEVLQALQMLTLTPRYIADYYSIETRTAGMASFVSASAFGMAVGPMLAASFSLIAPHGKIMHHPSLRSSWTVETAPGWVMALFWLVYFALNAFYFEEPDRAKRHIKSIVNGKVKPEHSNERSILPECQANPISVDIQNIVPKQSSCCNVPVLLSLLVLILMKIVLESFTSCTPMVSRYYFGWESQSSGVYLALLASLVLPVNVFVANVSRRYDDREMILVTLVVMLVGVLGFLVYSEPGVSYSESRFIASGFIIFCSCNAIEAPTMGLLSKTIPKSMASGILNAGLLATEAGAIGRVIGDFYLSASAFKGIERVVNLTFEPMALMIVLTVLGATLTYRQLQPRYEDEEDED</sequence>
<feature type="transmembrane region" description="Helical" evidence="5">
    <location>
        <begin position="565"/>
        <end position="589"/>
    </location>
</feature>
<evidence type="ECO:0000256" key="1">
    <source>
        <dbReference type="ARBA" id="ARBA00004141"/>
    </source>
</evidence>
<dbReference type="InterPro" id="IPR011701">
    <property type="entry name" value="MFS"/>
</dbReference>
<keyword evidence="2 5" id="KW-0812">Transmembrane</keyword>
<dbReference type="InterPro" id="IPR004331">
    <property type="entry name" value="SPX_dom"/>
</dbReference>
<evidence type="ECO:0000259" key="6">
    <source>
        <dbReference type="PROSITE" id="PS51382"/>
    </source>
</evidence>
<dbReference type="InterPro" id="IPR036259">
    <property type="entry name" value="MFS_trans_sf"/>
</dbReference>